<evidence type="ECO:0000256" key="12">
    <source>
        <dbReference type="SAM" id="Coils"/>
    </source>
</evidence>
<dbReference type="PANTHER" id="PTHR24393:SF15">
    <property type="entry name" value="IP01243P-RELATED"/>
    <property type="match status" value="1"/>
</dbReference>
<dbReference type="GO" id="GO:0005634">
    <property type="term" value="C:nucleus"/>
    <property type="evidence" value="ECO:0007669"/>
    <property type="project" value="UniProtKB-SubCell"/>
</dbReference>
<evidence type="ECO:0000313" key="15">
    <source>
        <dbReference type="EMBL" id="CAL1612187.1"/>
    </source>
</evidence>
<dbReference type="Proteomes" id="UP001497482">
    <property type="component" value="Chromosome 7"/>
</dbReference>
<dbReference type="InterPro" id="IPR013087">
    <property type="entry name" value="Znf_C2H2_type"/>
</dbReference>
<evidence type="ECO:0000256" key="10">
    <source>
        <dbReference type="ARBA" id="ARBA00023242"/>
    </source>
</evidence>
<feature type="domain" description="C2H2-type" evidence="14">
    <location>
        <begin position="373"/>
        <end position="401"/>
    </location>
</feature>
<keyword evidence="9" id="KW-0804">Transcription</keyword>
<dbReference type="FunFam" id="3.30.160.60:FF:001289">
    <property type="entry name" value="Zinc finger protein 574"/>
    <property type="match status" value="1"/>
</dbReference>
<dbReference type="Pfam" id="PF13894">
    <property type="entry name" value="zf-C2H2_4"/>
    <property type="match status" value="1"/>
</dbReference>
<organism evidence="15 16">
    <name type="scientific">Knipowitschia caucasica</name>
    <name type="common">Caucasian dwarf goby</name>
    <name type="synonym">Pomatoschistus caucasicus</name>
    <dbReference type="NCBI Taxonomy" id="637954"/>
    <lineage>
        <taxon>Eukaryota</taxon>
        <taxon>Metazoa</taxon>
        <taxon>Chordata</taxon>
        <taxon>Craniata</taxon>
        <taxon>Vertebrata</taxon>
        <taxon>Euteleostomi</taxon>
        <taxon>Actinopterygii</taxon>
        <taxon>Neopterygii</taxon>
        <taxon>Teleostei</taxon>
        <taxon>Neoteleostei</taxon>
        <taxon>Acanthomorphata</taxon>
        <taxon>Gobiaria</taxon>
        <taxon>Gobiiformes</taxon>
        <taxon>Gobioidei</taxon>
        <taxon>Gobiidae</taxon>
        <taxon>Gobiinae</taxon>
        <taxon>Knipowitschia</taxon>
    </lineage>
</organism>
<gene>
    <name evidence="15" type="ORF">KC01_LOCUS38535</name>
</gene>
<evidence type="ECO:0000256" key="2">
    <source>
        <dbReference type="ARBA" id="ARBA00006991"/>
    </source>
</evidence>
<protein>
    <recommendedName>
        <fullName evidence="14">C2H2-type domain-containing protein</fullName>
    </recommendedName>
</protein>
<evidence type="ECO:0000256" key="11">
    <source>
        <dbReference type="PROSITE-ProRule" id="PRU00042"/>
    </source>
</evidence>
<feature type="coiled-coil region" evidence="12">
    <location>
        <begin position="38"/>
        <end position="76"/>
    </location>
</feature>
<keyword evidence="8" id="KW-0238">DNA-binding</keyword>
<evidence type="ECO:0000256" key="1">
    <source>
        <dbReference type="ARBA" id="ARBA00004123"/>
    </source>
</evidence>
<keyword evidence="12" id="KW-0175">Coiled coil</keyword>
<comment type="similarity">
    <text evidence="2">Belongs to the krueppel C2H2-type zinc-finger protein family.</text>
</comment>
<dbReference type="PROSITE" id="PS00028">
    <property type="entry name" value="ZINC_FINGER_C2H2_1"/>
    <property type="match status" value="8"/>
</dbReference>
<dbReference type="Gene3D" id="3.30.160.60">
    <property type="entry name" value="Classic Zinc Finger"/>
    <property type="match status" value="9"/>
</dbReference>
<feature type="compositionally biased region" description="Basic and acidic residues" evidence="13">
    <location>
        <begin position="177"/>
        <end position="190"/>
    </location>
</feature>
<reference evidence="15 16" key="1">
    <citation type="submission" date="2024-04" db="EMBL/GenBank/DDBJ databases">
        <authorList>
            <person name="Waldvogel A.-M."/>
            <person name="Schoenle A."/>
        </authorList>
    </citation>
    <scope>NUCLEOTIDE SEQUENCE [LARGE SCALE GENOMIC DNA]</scope>
</reference>
<feature type="compositionally biased region" description="Acidic residues" evidence="13">
    <location>
        <begin position="136"/>
        <end position="145"/>
    </location>
</feature>
<evidence type="ECO:0000256" key="8">
    <source>
        <dbReference type="ARBA" id="ARBA00023125"/>
    </source>
</evidence>
<proteinExistence type="inferred from homology"/>
<keyword evidence="5 11" id="KW-0863">Zinc-finger</keyword>
<feature type="domain" description="C2H2-type" evidence="14">
    <location>
        <begin position="534"/>
        <end position="561"/>
    </location>
</feature>
<keyword evidence="16" id="KW-1185">Reference proteome</keyword>
<feature type="domain" description="C2H2-type" evidence="14">
    <location>
        <begin position="506"/>
        <end position="533"/>
    </location>
</feature>
<dbReference type="EMBL" id="OZ035829">
    <property type="protein sequence ID" value="CAL1612187.1"/>
    <property type="molecule type" value="Genomic_DNA"/>
</dbReference>
<dbReference type="PANTHER" id="PTHR24393">
    <property type="entry name" value="ZINC FINGER PROTEIN"/>
    <property type="match status" value="1"/>
</dbReference>
<dbReference type="GO" id="GO:0001228">
    <property type="term" value="F:DNA-binding transcription activator activity, RNA polymerase II-specific"/>
    <property type="evidence" value="ECO:0007669"/>
    <property type="project" value="TreeGrafter"/>
</dbReference>
<feature type="domain" description="C2H2-type" evidence="14">
    <location>
        <begin position="706"/>
        <end position="733"/>
    </location>
</feature>
<dbReference type="PROSITE" id="PS50157">
    <property type="entry name" value="ZINC_FINGER_C2H2_2"/>
    <property type="match status" value="8"/>
</dbReference>
<dbReference type="SMART" id="SM00355">
    <property type="entry name" value="ZnF_C2H2"/>
    <property type="match status" value="9"/>
</dbReference>
<dbReference type="AlphaFoldDB" id="A0AAV2MFW0"/>
<dbReference type="InterPro" id="IPR036236">
    <property type="entry name" value="Znf_C2H2_sf"/>
</dbReference>
<dbReference type="FunFam" id="3.30.160.60:FF:000100">
    <property type="entry name" value="Zinc finger 45-like"/>
    <property type="match status" value="2"/>
</dbReference>
<feature type="domain" description="C2H2-type" evidence="14">
    <location>
        <begin position="678"/>
        <end position="705"/>
    </location>
</feature>
<evidence type="ECO:0000256" key="6">
    <source>
        <dbReference type="ARBA" id="ARBA00022833"/>
    </source>
</evidence>
<evidence type="ECO:0000256" key="5">
    <source>
        <dbReference type="ARBA" id="ARBA00022771"/>
    </source>
</evidence>
<keyword evidence="4" id="KW-0677">Repeat</keyword>
<keyword evidence="3" id="KW-0479">Metal-binding</keyword>
<evidence type="ECO:0000256" key="9">
    <source>
        <dbReference type="ARBA" id="ARBA00023163"/>
    </source>
</evidence>
<feature type="domain" description="C2H2-type" evidence="14">
    <location>
        <begin position="345"/>
        <end position="372"/>
    </location>
</feature>
<keyword evidence="7" id="KW-0805">Transcription regulation</keyword>
<feature type="region of interest" description="Disordered" evidence="13">
    <location>
        <begin position="82"/>
        <end position="232"/>
    </location>
</feature>
<comment type="subcellular location">
    <subcellularLocation>
        <location evidence="1">Nucleus</location>
    </subcellularLocation>
</comment>
<dbReference type="FunFam" id="3.30.160.60:FF:000446">
    <property type="entry name" value="Zinc finger protein"/>
    <property type="match status" value="1"/>
</dbReference>
<feature type="domain" description="C2H2-type" evidence="14">
    <location>
        <begin position="317"/>
        <end position="344"/>
    </location>
</feature>
<evidence type="ECO:0000256" key="3">
    <source>
        <dbReference type="ARBA" id="ARBA00022723"/>
    </source>
</evidence>
<keyword evidence="10" id="KW-0539">Nucleus</keyword>
<evidence type="ECO:0000256" key="7">
    <source>
        <dbReference type="ARBA" id="ARBA00023015"/>
    </source>
</evidence>
<name>A0AAV2MFW0_KNICA</name>
<evidence type="ECO:0000313" key="16">
    <source>
        <dbReference type="Proteomes" id="UP001497482"/>
    </source>
</evidence>
<accession>A0AAV2MFW0</accession>
<dbReference type="Pfam" id="PF00096">
    <property type="entry name" value="zf-C2H2"/>
    <property type="match status" value="7"/>
</dbReference>
<dbReference type="GO" id="GO:0008270">
    <property type="term" value="F:zinc ion binding"/>
    <property type="evidence" value="ECO:0007669"/>
    <property type="project" value="UniProtKB-KW"/>
</dbReference>
<feature type="domain" description="C2H2-type" evidence="14">
    <location>
        <begin position="650"/>
        <end position="677"/>
    </location>
</feature>
<dbReference type="FunFam" id="3.30.160.60:FF:000630">
    <property type="entry name" value="Zinc finger protein 180"/>
    <property type="match status" value="1"/>
</dbReference>
<dbReference type="FunFam" id="3.30.160.60:FF:000624">
    <property type="entry name" value="zinc finger protein 697"/>
    <property type="match status" value="1"/>
</dbReference>
<dbReference type="SUPFAM" id="SSF57667">
    <property type="entry name" value="beta-beta-alpha zinc fingers"/>
    <property type="match status" value="6"/>
</dbReference>
<dbReference type="FunFam" id="3.30.160.60:FF:001480">
    <property type="entry name" value="Si:cabz01071911.3"/>
    <property type="match status" value="1"/>
</dbReference>
<keyword evidence="6" id="KW-0862">Zinc</keyword>
<evidence type="ECO:0000256" key="13">
    <source>
        <dbReference type="SAM" id="MobiDB-lite"/>
    </source>
</evidence>
<sequence length="734" mass="82916">MVTARLTAVAEDIIALFEGTVAEYEEELCVCKQEILRNREENKKSQQENLKLNRMNQRNREEIIALKEEIQRNQALLQSKINPKIALPRPGSQDPPSSPGSEAKQGPKQGLNPGLAQESDQNSDQEDNPHPLIKEEPEEIDDPDEPNTIQLPAASVPESRAEFVKREEPSLLQRSPAESRDVYSADRSDYEDWTAPFGCGEAEMETGAGKVVPKRVKTEESSLPQQSELREDLSTDKHDFDDWSAPFSCSEAQMETEADGDHYHRVMAAQDSGPDSFVGDGDLFVGDGDSYAGDGAEAGAPVYNEDMSGTAEGEKKHQCPLCLKQFTRKQTLQIHFRVHTGEKPYSCSICEKTFAKKFTLDGHMRTHTGERPYSCFYCTRSFTQSSSLKTHMKKTHNRKWNLPAVIPKCVKTEESLLPQQSELREDLSTDKHDFDDWSAPFSCSEAQMETEADGDHYHRVMAAQDPGPDSFVEDGDLYVGDGDSYAGDGAVYNEDMSGTAEGEKKHQCPLCLKQFTRKQTLQIHFRVHTGEKPYSCSICKKIFAKKFTLDRHMRTHTGERPYSCLYCTRSFTKNSKLKEDLSTDKHDFDDWNAPFSCSEAQMETEAVGDHYHRVMAAQNSAPGSQNSAPGSYVESRARNMWGTDEERRKHQCPLCLKRFTSKQSLQNHSRVHTGEKPYSCSVCEKAFAKKFTLDAHMRIHTGERPYSCFICMRGFAQRSNWNAHMKTHNRNGNV</sequence>
<evidence type="ECO:0000259" key="14">
    <source>
        <dbReference type="PROSITE" id="PS50157"/>
    </source>
</evidence>
<feature type="compositionally biased region" description="Basic and acidic residues" evidence="13">
    <location>
        <begin position="159"/>
        <end position="169"/>
    </location>
</feature>
<dbReference type="GO" id="GO:0000978">
    <property type="term" value="F:RNA polymerase II cis-regulatory region sequence-specific DNA binding"/>
    <property type="evidence" value="ECO:0007669"/>
    <property type="project" value="TreeGrafter"/>
</dbReference>
<evidence type="ECO:0000256" key="4">
    <source>
        <dbReference type="ARBA" id="ARBA00022737"/>
    </source>
</evidence>
<dbReference type="FunFam" id="3.30.160.60:FF:002343">
    <property type="entry name" value="Zinc finger protein 33A"/>
    <property type="match status" value="1"/>
</dbReference>
<feature type="compositionally biased region" description="Low complexity" evidence="13">
    <location>
        <begin position="88"/>
        <end position="101"/>
    </location>
</feature>